<dbReference type="KEGG" id="pry:Prubr_74620"/>
<organism evidence="1 2">
    <name type="scientific">Polymorphospora rubra</name>
    <dbReference type="NCBI Taxonomy" id="338584"/>
    <lineage>
        <taxon>Bacteria</taxon>
        <taxon>Bacillati</taxon>
        <taxon>Actinomycetota</taxon>
        <taxon>Actinomycetes</taxon>
        <taxon>Micromonosporales</taxon>
        <taxon>Micromonosporaceae</taxon>
        <taxon>Polymorphospora</taxon>
    </lineage>
</organism>
<proteinExistence type="predicted"/>
<protein>
    <submittedName>
        <fullName evidence="1">Uncharacterized protein</fullName>
    </submittedName>
</protein>
<reference evidence="1" key="1">
    <citation type="submission" date="2020-08" db="EMBL/GenBank/DDBJ databases">
        <title>Whole genome shotgun sequence of Polymorphospora rubra NBRC 101157.</title>
        <authorList>
            <person name="Komaki H."/>
            <person name="Tamura T."/>
        </authorList>
    </citation>
    <scope>NUCLEOTIDE SEQUENCE</scope>
    <source>
        <strain evidence="1">NBRC 101157</strain>
    </source>
</reference>
<dbReference type="RefSeq" id="WP_246568165.1">
    <property type="nucleotide sequence ID" value="NZ_AP023359.1"/>
</dbReference>
<keyword evidence="2" id="KW-1185">Reference proteome</keyword>
<name>A0A810N9A0_9ACTN</name>
<evidence type="ECO:0000313" key="1">
    <source>
        <dbReference type="EMBL" id="BCJ70441.1"/>
    </source>
</evidence>
<dbReference type="EMBL" id="AP023359">
    <property type="protein sequence ID" value="BCJ70441.1"/>
    <property type="molecule type" value="Genomic_DNA"/>
</dbReference>
<dbReference type="Proteomes" id="UP000680866">
    <property type="component" value="Chromosome"/>
</dbReference>
<evidence type="ECO:0000313" key="2">
    <source>
        <dbReference type="Proteomes" id="UP000680866"/>
    </source>
</evidence>
<gene>
    <name evidence="1" type="ORF">Prubr_74620</name>
</gene>
<dbReference type="AlphaFoldDB" id="A0A810N9A0"/>
<accession>A0A810N9A0</accession>
<sequence>MNRLAALAETAHQERDPDKASMVFNGAALVASDCGDTELARAWCHRHANLYLGKVRLNSYTARFALEPIINLARLRIRAGDSDGAYRMLTDLHKAVLCGNRTAVDDLEIHPRQLPTDPSELEQIIKWLRGVLLSDGTRALTLAGRWTDALNHVHRYDGIGPNLLDGRQIAVAVHLIQGDTSSAATFLDQAKIEQPWERPVHDLLQHWHALTVGAAPTTNPTDLINRTSPTPEALGLAVFRVRLNLTALDLDSNAPPHATDKVIKRLAEDVLRSEDAHAARDLLNHPAIQAEHHRPLTQLIKASGLGQGHLPDPARKGLSLAIDSAETVLHSAYRSGRPQR</sequence>